<evidence type="ECO:0000313" key="1">
    <source>
        <dbReference type="EMBL" id="RMA72726.1"/>
    </source>
</evidence>
<accession>A0A3L9ZJH0</accession>
<protein>
    <submittedName>
        <fullName evidence="1">5-methylcytosine-specific restriction enzyme subunit McrC</fullName>
    </submittedName>
</protein>
<gene>
    <name evidence="1" type="ORF">BC961_2790</name>
</gene>
<dbReference type="Proteomes" id="UP000280368">
    <property type="component" value="Unassembled WGS sequence"/>
</dbReference>
<dbReference type="Gene3D" id="3.90.320.10">
    <property type="match status" value="1"/>
</dbReference>
<evidence type="ECO:0000313" key="2">
    <source>
        <dbReference type="Proteomes" id="UP000280368"/>
    </source>
</evidence>
<dbReference type="RefSeq" id="WP_245980948.1">
    <property type="nucleotide sequence ID" value="NZ_CBCSGA010000021.1"/>
</dbReference>
<sequence>MINRTPRIQVFEHNSLHYGMDYKGVSFKEKHFNALVKLNELHDNKYFTVIHKGLKFKHFVGVIQVDGLTIEILPKIDNNKGDENVWQGALIEMLRVTKKLKVKKVGEANVNKQNIHLLDIYFEWFLSEVQLLVHQGLIKQYYKETSNVKALKGKLEFAGHISKNLVHKERFYTTHQVYEKDHLVHQILFQALSIVEQLSKGNYLYSKCKTVQLDFPEVKTIAANEATFTKIPKSRKTAPYETALTIARLIILNYAPSVSSGSERMLALLFDMNSLWEEYVLIRLKQAAKDVNIYGQQSIILWNGITIRPDIVIEKGSEKYIIDSKWKNIDYGKPSTHDLRQMYVYNEYWGSRKAMLLYPSNSGFFEQKDFISFEAINGKDANHCCALGKISIFKNIEGKDILDERIGANILAWFCGNDSSILAEIESPA</sequence>
<name>A0A3L9ZJH0_9FLAO</name>
<comment type="caution">
    <text evidence="1">The sequence shown here is derived from an EMBL/GenBank/DDBJ whole genome shotgun (WGS) entry which is preliminary data.</text>
</comment>
<dbReference type="InterPro" id="IPR011604">
    <property type="entry name" value="PDDEXK-like_dom_sf"/>
</dbReference>
<dbReference type="PANTHER" id="PTHR38733:SF1">
    <property type="entry name" value="TYPE IV METHYL-DIRECTED RESTRICTION ENZYME ECOKMCRBC"/>
    <property type="match status" value="1"/>
</dbReference>
<keyword evidence="2" id="KW-1185">Reference proteome</keyword>
<dbReference type="Pfam" id="PF10117">
    <property type="entry name" value="McrBC"/>
    <property type="match status" value="1"/>
</dbReference>
<reference evidence="1 2" key="1">
    <citation type="submission" date="2018-10" db="EMBL/GenBank/DDBJ databases">
        <title>Genomic Encyclopedia of Archaeal and Bacterial Type Strains, Phase II (KMG-II): from individual species to whole genera.</title>
        <authorList>
            <person name="Goeker M."/>
        </authorList>
    </citation>
    <scope>NUCLEOTIDE SEQUENCE [LARGE SCALE GENOMIC DNA]</scope>
    <source>
        <strain evidence="1 2">DSM 19727</strain>
    </source>
</reference>
<proteinExistence type="predicted"/>
<dbReference type="InterPro" id="IPR019292">
    <property type="entry name" value="McrC"/>
</dbReference>
<organism evidence="1 2">
    <name type="scientific">Flavobacterium weaverense</name>
    <dbReference type="NCBI Taxonomy" id="271156"/>
    <lineage>
        <taxon>Bacteria</taxon>
        <taxon>Pseudomonadati</taxon>
        <taxon>Bacteroidota</taxon>
        <taxon>Flavobacteriia</taxon>
        <taxon>Flavobacteriales</taxon>
        <taxon>Flavobacteriaceae</taxon>
        <taxon>Flavobacterium</taxon>
    </lineage>
</organism>
<dbReference type="EMBL" id="REFH01000012">
    <property type="protein sequence ID" value="RMA72726.1"/>
    <property type="molecule type" value="Genomic_DNA"/>
</dbReference>
<dbReference type="AlphaFoldDB" id="A0A3L9ZJH0"/>
<dbReference type="PANTHER" id="PTHR38733">
    <property type="entry name" value="PROTEIN MCRC"/>
    <property type="match status" value="1"/>
</dbReference>